<dbReference type="InterPro" id="IPR036890">
    <property type="entry name" value="HATPase_C_sf"/>
</dbReference>
<dbReference type="CDD" id="cd16936">
    <property type="entry name" value="HATPase_RsbW-like"/>
    <property type="match status" value="1"/>
</dbReference>
<dbReference type="RefSeq" id="WP_311644747.1">
    <property type="nucleotide sequence ID" value="NZ_JAVRFA010000018.1"/>
</dbReference>
<keyword evidence="4" id="KW-1185">Reference proteome</keyword>
<dbReference type="InterPro" id="IPR050267">
    <property type="entry name" value="Anti-sigma-factor_SerPK"/>
</dbReference>
<evidence type="ECO:0000259" key="2">
    <source>
        <dbReference type="Pfam" id="PF13581"/>
    </source>
</evidence>
<keyword evidence="3" id="KW-0547">Nucleotide-binding</keyword>
<name>A0ABU2PW54_9ACTN</name>
<evidence type="ECO:0000313" key="3">
    <source>
        <dbReference type="EMBL" id="MDT0396370.1"/>
    </source>
</evidence>
<dbReference type="EMBL" id="JAVRFA010000018">
    <property type="protein sequence ID" value="MDT0396370.1"/>
    <property type="molecule type" value="Genomic_DNA"/>
</dbReference>
<keyword evidence="1" id="KW-0418">Kinase</keyword>
<organism evidence="3 4">
    <name type="scientific">Streptomyces edwardsiae</name>
    <dbReference type="NCBI Taxonomy" id="3075527"/>
    <lineage>
        <taxon>Bacteria</taxon>
        <taxon>Bacillati</taxon>
        <taxon>Actinomycetota</taxon>
        <taxon>Actinomycetes</taxon>
        <taxon>Kitasatosporales</taxon>
        <taxon>Streptomycetaceae</taxon>
        <taxon>Streptomyces</taxon>
    </lineage>
</organism>
<keyword evidence="1" id="KW-0808">Transferase</keyword>
<keyword evidence="3" id="KW-0067">ATP-binding</keyword>
<reference evidence="4" key="1">
    <citation type="submission" date="2023-07" db="EMBL/GenBank/DDBJ databases">
        <title>30 novel species of actinomycetes from the DSMZ collection.</title>
        <authorList>
            <person name="Nouioui I."/>
        </authorList>
    </citation>
    <scope>NUCLEOTIDE SEQUENCE [LARGE SCALE GENOMIC DNA]</scope>
    <source>
        <strain evidence="4">DSM 41636</strain>
    </source>
</reference>
<accession>A0ABU2PW54</accession>
<feature type="domain" description="Histidine kinase/HSP90-like ATPase" evidence="2">
    <location>
        <begin position="18"/>
        <end position="125"/>
    </location>
</feature>
<proteinExistence type="predicted"/>
<dbReference type="Gene3D" id="3.30.565.10">
    <property type="entry name" value="Histidine kinase-like ATPase, C-terminal domain"/>
    <property type="match status" value="1"/>
</dbReference>
<evidence type="ECO:0000256" key="1">
    <source>
        <dbReference type="ARBA" id="ARBA00022527"/>
    </source>
</evidence>
<evidence type="ECO:0000313" key="4">
    <source>
        <dbReference type="Proteomes" id="UP001183881"/>
    </source>
</evidence>
<gene>
    <name evidence="3" type="ORF">RM705_16995</name>
</gene>
<dbReference type="PANTHER" id="PTHR35526:SF3">
    <property type="entry name" value="ANTI-SIGMA-F FACTOR RSBW"/>
    <property type="match status" value="1"/>
</dbReference>
<dbReference type="Pfam" id="PF13581">
    <property type="entry name" value="HATPase_c_2"/>
    <property type="match status" value="1"/>
</dbReference>
<sequence length="210" mass="22468">MAHRAATNDITFRLSRSHRSVPRARALLHAVLGDWGVGQETLDNAELVLSELVTNALRVPAPGDRQVGVRISRSLADGLLRLEVSDAGGGRPEVREPGEDETGGRGLLLVEALAHRWGYETRPAGIGKTVFAELKAPDIVAEPEAREVAAVMVREGQKVRVWGEWRTVRYVRGGQHAAGGPAVVLEFGDGPALLVQAAEPLTVRVGDPCA</sequence>
<dbReference type="Proteomes" id="UP001183881">
    <property type="component" value="Unassembled WGS sequence"/>
</dbReference>
<dbReference type="GO" id="GO:0005524">
    <property type="term" value="F:ATP binding"/>
    <property type="evidence" value="ECO:0007669"/>
    <property type="project" value="UniProtKB-KW"/>
</dbReference>
<dbReference type="PANTHER" id="PTHR35526">
    <property type="entry name" value="ANTI-SIGMA-F FACTOR RSBW-RELATED"/>
    <property type="match status" value="1"/>
</dbReference>
<dbReference type="SUPFAM" id="SSF55874">
    <property type="entry name" value="ATPase domain of HSP90 chaperone/DNA topoisomerase II/histidine kinase"/>
    <property type="match status" value="1"/>
</dbReference>
<protein>
    <submittedName>
        <fullName evidence="3">ATP-binding protein</fullName>
    </submittedName>
</protein>
<dbReference type="InterPro" id="IPR003594">
    <property type="entry name" value="HATPase_dom"/>
</dbReference>
<comment type="caution">
    <text evidence="3">The sequence shown here is derived from an EMBL/GenBank/DDBJ whole genome shotgun (WGS) entry which is preliminary data.</text>
</comment>
<keyword evidence="1" id="KW-0723">Serine/threonine-protein kinase</keyword>